<keyword evidence="1" id="KW-0812">Transmembrane</keyword>
<reference evidence="4 5" key="1">
    <citation type="submission" date="2018-10" db="EMBL/GenBank/DDBJ databases">
        <title>Genome assembly for a Yunnan-Guizhou Plateau 3E fish, Anabarilius grahami (Regan), and its evolutionary and genetic applications.</title>
        <authorList>
            <person name="Jiang W."/>
        </authorList>
    </citation>
    <scope>NUCLEOTIDE SEQUENCE [LARGE SCALE GENOMIC DNA]</scope>
    <source>
        <strain evidence="4">AG-KIZ</strain>
        <tissue evidence="4">Muscle</tissue>
    </source>
</reference>
<proteinExistence type="predicted"/>
<comment type="caution">
    <text evidence="4">The sequence shown here is derived from an EMBL/GenBank/DDBJ whole genome shotgun (WGS) entry which is preliminary data.</text>
</comment>
<gene>
    <name evidence="4" type="ORF">DPX16_5101</name>
</gene>
<feature type="transmembrane region" description="Helical" evidence="1">
    <location>
        <begin position="6"/>
        <end position="31"/>
    </location>
</feature>
<dbReference type="GO" id="GO:0046872">
    <property type="term" value="F:metal ion binding"/>
    <property type="evidence" value="ECO:0007669"/>
    <property type="project" value="InterPro"/>
</dbReference>
<name>A0A3N0XKY3_ANAGA</name>
<keyword evidence="4" id="KW-0378">Hydrolase</keyword>
<dbReference type="PANTHER" id="PTHR21472:SF30">
    <property type="entry name" value="ENDONUCLEASE DOMAIN-CONTAINING 1 PROTEIN-RELATED"/>
    <property type="match status" value="1"/>
</dbReference>
<dbReference type="SMART" id="SM00477">
    <property type="entry name" value="NUC"/>
    <property type="match status" value="1"/>
</dbReference>
<dbReference type="OrthoDB" id="69221at2759"/>
<dbReference type="SUPFAM" id="SSF54060">
    <property type="entry name" value="His-Me finger endonucleases"/>
    <property type="match status" value="1"/>
</dbReference>
<dbReference type="GO" id="GO:0004519">
    <property type="term" value="F:endonuclease activity"/>
    <property type="evidence" value="ECO:0007669"/>
    <property type="project" value="UniProtKB-KW"/>
</dbReference>
<dbReference type="InterPro" id="IPR039015">
    <property type="entry name" value="ENDOD1"/>
</dbReference>
<keyword evidence="5" id="KW-1185">Reference proteome</keyword>
<organism evidence="4 5">
    <name type="scientific">Anabarilius grahami</name>
    <name type="common">Kanglang fish</name>
    <name type="synonym">Barilius grahami</name>
    <dbReference type="NCBI Taxonomy" id="495550"/>
    <lineage>
        <taxon>Eukaryota</taxon>
        <taxon>Metazoa</taxon>
        <taxon>Chordata</taxon>
        <taxon>Craniata</taxon>
        <taxon>Vertebrata</taxon>
        <taxon>Euteleostomi</taxon>
        <taxon>Actinopterygii</taxon>
        <taxon>Neopterygii</taxon>
        <taxon>Teleostei</taxon>
        <taxon>Ostariophysi</taxon>
        <taxon>Cypriniformes</taxon>
        <taxon>Xenocyprididae</taxon>
        <taxon>Xenocypridinae</taxon>
        <taxon>Xenocypridinae incertae sedis</taxon>
        <taxon>Anabarilius</taxon>
    </lineage>
</organism>
<dbReference type="SMART" id="SM00892">
    <property type="entry name" value="Endonuclease_NS"/>
    <property type="match status" value="1"/>
</dbReference>
<keyword evidence="1" id="KW-0472">Membrane</keyword>
<feature type="domain" description="DNA/RNA non-specific endonuclease/pyrophosphatase/phosphodiesterase" evidence="3">
    <location>
        <begin position="73"/>
        <end position="279"/>
    </location>
</feature>
<dbReference type="InterPro" id="IPR020821">
    <property type="entry name" value="ENPP1-3/EXOG-like_nuc-like"/>
</dbReference>
<evidence type="ECO:0000313" key="5">
    <source>
        <dbReference type="Proteomes" id="UP000281406"/>
    </source>
</evidence>
<keyword evidence="4" id="KW-0540">Nuclease</keyword>
<evidence type="ECO:0000259" key="2">
    <source>
        <dbReference type="SMART" id="SM00477"/>
    </source>
</evidence>
<evidence type="ECO:0000313" key="4">
    <source>
        <dbReference type="EMBL" id="ROI62428.1"/>
    </source>
</evidence>
<feature type="domain" description="ENPP1-3/EXOG-like endonuclease/phosphodiesterase" evidence="2">
    <location>
        <begin position="74"/>
        <end position="274"/>
    </location>
</feature>
<dbReference type="Gene3D" id="3.40.570.10">
    <property type="entry name" value="Extracellular Endonuclease, subunit A"/>
    <property type="match status" value="1"/>
</dbReference>
<evidence type="ECO:0000256" key="1">
    <source>
        <dbReference type="SAM" id="Phobius"/>
    </source>
</evidence>
<dbReference type="InterPro" id="IPR044925">
    <property type="entry name" value="His-Me_finger_sf"/>
</dbReference>
<evidence type="ECO:0000259" key="3">
    <source>
        <dbReference type="SMART" id="SM00892"/>
    </source>
</evidence>
<accession>A0A3N0XKY3</accession>
<dbReference type="EMBL" id="RJVU01070129">
    <property type="protein sequence ID" value="ROI62428.1"/>
    <property type="molecule type" value="Genomic_DNA"/>
</dbReference>
<keyword evidence="4" id="KW-0255">Endonuclease</keyword>
<dbReference type="PANTHER" id="PTHR21472">
    <property type="entry name" value="ENDONUCLEASE DOMAIN-CONTAINING 1 PROTEIN ENDOD1"/>
    <property type="match status" value="1"/>
</dbReference>
<dbReference type="InterPro" id="IPR001604">
    <property type="entry name" value="Endo_G_ENPP1-like_dom"/>
</dbReference>
<dbReference type="GO" id="GO:0016787">
    <property type="term" value="F:hydrolase activity"/>
    <property type="evidence" value="ECO:0007669"/>
    <property type="project" value="InterPro"/>
</dbReference>
<dbReference type="Proteomes" id="UP000281406">
    <property type="component" value="Unassembled WGS sequence"/>
</dbReference>
<dbReference type="InterPro" id="IPR044929">
    <property type="entry name" value="DNA/RNA_non-sp_Endonuclease_sf"/>
</dbReference>
<dbReference type="Pfam" id="PF01223">
    <property type="entry name" value="Endonuclease_NS"/>
    <property type="match status" value="1"/>
</dbReference>
<dbReference type="GO" id="GO:0003676">
    <property type="term" value="F:nucleic acid binding"/>
    <property type="evidence" value="ECO:0007669"/>
    <property type="project" value="InterPro"/>
</dbReference>
<protein>
    <submittedName>
        <fullName evidence="4">Endonuclease domain-containing 1 protein</fullName>
    </submittedName>
</protein>
<sequence length="280" mass="31982">MVVVLAEILIIHHLILFIMTLLLHVLMFSLLSGGLAEVVQNFEQECGQFFANGKSPTTFTGSQYEQICQTLNNVAHYATLYDTHNRIPVYSAYKFEGIKKCNRLNKWHIEPQIDDNEAGLSMAFQWNVRCRGERQALNRDYVNSGFHRGHLAPVYQARSQDCADATFTLTNVAPQNPSFNSGKWWNVEETLAKDLERLIFCKHIYIVTGVVPGTCQIKQRVNVPSHFWTAYCCLDHKNRCLPSGGVIGTNDNKSNITRMTVAVLEEELQNLYRTTFRVFQ</sequence>
<keyword evidence="1" id="KW-1133">Transmembrane helix</keyword>
<dbReference type="AlphaFoldDB" id="A0A3N0XKY3"/>